<dbReference type="PANTHER" id="PTHR40472:SF6">
    <property type="entry name" value="RICIN B-TYPE LECTIN DOMAIN-CONTAINING PROTEIN"/>
    <property type="match status" value="1"/>
</dbReference>
<reference evidence="3" key="2">
    <citation type="submission" date="2025-08" db="UniProtKB">
        <authorList>
            <consortium name="RefSeq"/>
        </authorList>
    </citation>
    <scope>IDENTIFICATION</scope>
    <source>
        <tissue evidence="3">Blood</tissue>
    </source>
</reference>
<keyword evidence="1" id="KW-1133">Transmembrane helix</keyword>
<reference evidence="2" key="1">
    <citation type="journal article" date="2016" name="Nat. Commun.">
        <title>The channel catfish genome sequence provides insights into the evolution of scale formation in teleosts.</title>
        <authorList>
            <person name="Liu Z."/>
            <person name="Liu S."/>
            <person name="Yao J."/>
            <person name="Bao L."/>
            <person name="Zhang J."/>
            <person name="Li Y."/>
            <person name="Jiang C."/>
            <person name="Sun L."/>
            <person name="Wang R."/>
            <person name="Zhang Y."/>
            <person name="Zhou T."/>
            <person name="Zeng Q."/>
            <person name="Fu Q."/>
            <person name="Gao S."/>
            <person name="Li N."/>
            <person name="Koren S."/>
            <person name="Jiang Y."/>
            <person name="Zimin A."/>
            <person name="Xu P."/>
            <person name="Phillippy A.M."/>
            <person name="Geng X."/>
            <person name="Song L."/>
            <person name="Sun F."/>
            <person name="Li C."/>
            <person name="Wang X."/>
            <person name="Chen A."/>
            <person name="Jin Y."/>
            <person name="Yuan Z."/>
            <person name="Yang Y."/>
            <person name="Tan S."/>
            <person name="Peatman E."/>
            <person name="Lu J."/>
            <person name="Qin Z."/>
            <person name="Dunham R."/>
            <person name="Li Z."/>
            <person name="Sonstegard T."/>
            <person name="Feng J."/>
            <person name="Danzmann R.G."/>
            <person name="Schroeder S."/>
            <person name="Scheffler B."/>
            <person name="Duke M.V."/>
            <person name="Ballard L."/>
            <person name="Kucuktas H."/>
            <person name="Kaltenboeck L."/>
            <person name="Liu H."/>
            <person name="Armbruster J."/>
            <person name="Xie Y."/>
            <person name="Kirby M.L."/>
            <person name="Tian Y."/>
            <person name="Flanagan M.E."/>
            <person name="Mu W."/>
            <person name="Waldbieser G.C."/>
        </authorList>
    </citation>
    <scope>NUCLEOTIDE SEQUENCE [LARGE SCALE GENOMIC DNA]</scope>
    <source>
        <strain evidence="2">SDA103</strain>
    </source>
</reference>
<dbReference type="GeneID" id="108270797"/>
<evidence type="ECO:0000313" key="3">
    <source>
        <dbReference type="RefSeq" id="XP_017333212.1"/>
    </source>
</evidence>
<dbReference type="AlphaFoldDB" id="A0A2D0RRT6"/>
<proteinExistence type="predicted"/>
<dbReference type="RefSeq" id="XP_017333212.1">
    <property type="nucleotide sequence ID" value="XM_017477723.3"/>
</dbReference>
<dbReference type="PANTHER" id="PTHR40472">
    <property type="entry name" value="RICIN B-TYPE LECTIN DOMAIN-CONTAINING PROTEIN"/>
    <property type="match status" value="1"/>
</dbReference>
<keyword evidence="1" id="KW-0472">Membrane</keyword>
<keyword evidence="1" id="KW-0812">Transmembrane</keyword>
<feature type="transmembrane region" description="Helical" evidence="1">
    <location>
        <begin position="12"/>
        <end position="35"/>
    </location>
</feature>
<organism evidence="2 3">
    <name type="scientific">Ictalurus punctatus</name>
    <name type="common">Channel catfish</name>
    <name type="synonym">Silurus punctatus</name>
    <dbReference type="NCBI Taxonomy" id="7998"/>
    <lineage>
        <taxon>Eukaryota</taxon>
        <taxon>Metazoa</taxon>
        <taxon>Chordata</taxon>
        <taxon>Craniata</taxon>
        <taxon>Vertebrata</taxon>
        <taxon>Euteleostomi</taxon>
        <taxon>Actinopterygii</taxon>
        <taxon>Neopterygii</taxon>
        <taxon>Teleostei</taxon>
        <taxon>Ostariophysi</taxon>
        <taxon>Siluriformes</taxon>
        <taxon>Ictaluridae</taxon>
        <taxon>Ictalurus</taxon>
    </lineage>
</organism>
<dbReference type="InterPro" id="IPR039051">
    <property type="entry name" value="SE-CTX-like"/>
</dbReference>
<protein>
    <submittedName>
        <fullName evidence="3">Uncharacterized protein LOC108270797</fullName>
    </submittedName>
</protein>
<sequence length="422" mass="48430">MRKYKFRSQSEGYFTPHFICISFIHILLVETMALFGKVLEPVGFMQTMRVLVEGICSYLSGSPTSDNLDLVKKNLDHIDHELSSFGPGLLTDEEVHCLEYDLAVVYNQLGASVRAQAEFTKREKEVFLSFVQEYRLERQLTALYSRMMGISVLTDQPTLLEKLVLNRKPRRWEIKEFCVKVNFVLGTGLLCLFVEACLTGRDQALLMKNWSDRMSALYRKMKSTGALCSGYFREQAEDDVKKQILEVRWSTHRPEQQAAEVLKSLERNYDWLHWAVMVHPPVACWKEAVDGKEETEEQSICPSLEHFISVFSEVSNSNVVACHRDTPSSLDKARIHQLIVDLEWKIPNPPPEIYAAIEEDPGKARLYLANRMLKKLQEGLGTNVAIYVVPGKMEMKCNFPPASYYQYEYKHRLASGTVCVFG</sequence>
<keyword evidence="2" id="KW-1185">Reference proteome</keyword>
<evidence type="ECO:0000313" key="2">
    <source>
        <dbReference type="Proteomes" id="UP000221080"/>
    </source>
</evidence>
<name>A0A2D0RRT6_ICTPU</name>
<dbReference type="Proteomes" id="UP000221080">
    <property type="component" value="Chromosome 10"/>
</dbReference>
<accession>A0A2D0RRT6</accession>
<gene>
    <name evidence="3" type="primary">LOC108270797</name>
</gene>
<evidence type="ECO:0000256" key="1">
    <source>
        <dbReference type="SAM" id="Phobius"/>
    </source>
</evidence>
<dbReference type="OrthoDB" id="8718124at2759"/>
<dbReference type="KEGG" id="ipu:108270797"/>